<keyword evidence="2" id="KW-1185">Reference proteome</keyword>
<gene>
    <name evidence="1" type="ORF">J2T57_002459</name>
</gene>
<proteinExistence type="predicted"/>
<dbReference type="RefSeq" id="WP_253478569.1">
    <property type="nucleotide sequence ID" value="NZ_JALJXV010000005.1"/>
</dbReference>
<dbReference type="Proteomes" id="UP001205843">
    <property type="component" value="Unassembled WGS sequence"/>
</dbReference>
<organism evidence="1 2">
    <name type="scientific">Natronocella acetinitrilica</name>
    <dbReference type="NCBI Taxonomy" id="414046"/>
    <lineage>
        <taxon>Bacteria</taxon>
        <taxon>Pseudomonadati</taxon>
        <taxon>Pseudomonadota</taxon>
        <taxon>Gammaproteobacteria</taxon>
        <taxon>Chromatiales</taxon>
        <taxon>Ectothiorhodospiraceae</taxon>
        <taxon>Natronocella</taxon>
    </lineage>
</organism>
<protein>
    <submittedName>
        <fullName evidence="1">Uncharacterized protein</fullName>
    </submittedName>
</protein>
<evidence type="ECO:0000313" key="2">
    <source>
        <dbReference type="Proteomes" id="UP001205843"/>
    </source>
</evidence>
<accession>A0AAE3G5Y6</accession>
<dbReference type="AlphaFoldDB" id="A0AAE3G5Y6"/>
<comment type="caution">
    <text evidence="1">The sequence shown here is derived from an EMBL/GenBank/DDBJ whole genome shotgun (WGS) entry which is preliminary data.</text>
</comment>
<reference evidence="1" key="1">
    <citation type="submission" date="2022-03" db="EMBL/GenBank/DDBJ databases">
        <title>Genomic Encyclopedia of Type Strains, Phase III (KMG-III): the genomes of soil and plant-associated and newly described type strains.</title>
        <authorList>
            <person name="Whitman W."/>
        </authorList>
    </citation>
    <scope>NUCLEOTIDE SEQUENCE</scope>
    <source>
        <strain evidence="1">ANL 6-2</strain>
    </source>
</reference>
<evidence type="ECO:0000313" key="1">
    <source>
        <dbReference type="EMBL" id="MCP1675311.1"/>
    </source>
</evidence>
<name>A0AAE3G5Y6_9GAMM</name>
<dbReference type="EMBL" id="JALJXV010000005">
    <property type="protein sequence ID" value="MCP1675311.1"/>
    <property type="molecule type" value="Genomic_DNA"/>
</dbReference>
<sequence>MSDMGFSGTGDLQEMAARVRSDENGAVTSEMLAEIDRYCDQLEEQMDRETDLVRGRTLKATLDALTAARDLMPIIWSRIHGREFPGERVA</sequence>